<sequence>MTFYQYPNNAAIGRFYSELAAHQSPPVRPEPISFGNVFFNTIDVSSTLATMTAQERAVANETARYYTAHHSQIPHHYTAHHSQILHSRIPSSPVVTRSALRKKYFLDHLPVFSFRHPG</sequence>
<protein>
    <submittedName>
        <fullName evidence="1">Uncharacterized protein</fullName>
    </submittedName>
</protein>
<accession>A0ABQ8UEC1</accession>
<evidence type="ECO:0000313" key="1">
    <source>
        <dbReference type="EMBL" id="KAJ4456017.1"/>
    </source>
</evidence>
<evidence type="ECO:0000313" key="2">
    <source>
        <dbReference type="Proteomes" id="UP001141327"/>
    </source>
</evidence>
<dbReference type="EMBL" id="JAPMOS010000085">
    <property type="protein sequence ID" value="KAJ4456017.1"/>
    <property type="molecule type" value="Genomic_DNA"/>
</dbReference>
<gene>
    <name evidence="1" type="ORF">PAPYR_8928</name>
</gene>
<comment type="caution">
    <text evidence="1">The sequence shown here is derived from an EMBL/GenBank/DDBJ whole genome shotgun (WGS) entry which is preliminary data.</text>
</comment>
<name>A0ABQ8UEC1_9EUKA</name>
<organism evidence="1 2">
    <name type="scientific">Paratrimastix pyriformis</name>
    <dbReference type="NCBI Taxonomy" id="342808"/>
    <lineage>
        <taxon>Eukaryota</taxon>
        <taxon>Metamonada</taxon>
        <taxon>Preaxostyla</taxon>
        <taxon>Paratrimastigidae</taxon>
        <taxon>Paratrimastix</taxon>
    </lineage>
</organism>
<reference evidence="1" key="1">
    <citation type="journal article" date="2022" name="bioRxiv">
        <title>Genomics of Preaxostyla Flagellates Illuminates Evolutionary Transitions and the Path Towards Mitochondrial Loss.</title>
        <authorList>
            <person name="Novak L.V.F."/>
            <person name="Treitli S.C."/>
            <person name="Pyrih J."/>
            <person name="Halakuc P."/>
            <person name="Pipaliya S.V."/>
            <person name="Vacek V."/>
            <person name="Brzon O."/>
            <person name="Soukal P."/>
            <person name="Eme L."/>
            <person name="Dacks J.B."/>
            <person name="Karnkowska A."/>
            <person name="Elias M."/>
            <person name="Hampl V."/>
        </authorList>
    </citation>
    <scope>NUCLEOTIDE SEQUENCE</scope>
    <source>
        <strain evidence="1">RCP-MX</strain>
    </source>
</reference>
<dbReference type="Proteomes" id="UP001141327">
    <property type="component" value="Unassembled WGS sequence"/>
</dbReference>
<proteinExistence type="predicted"/>
<keyword evidence="2" id="KW-1185">Reference proteome</keyword>